<evidence type="ECO:0000313" key="7">
    <source>
        <dbReference type="Proteomes" id="UP000627292"/>
    </source>
</evidence>
<dbReference type="GO" id="GO:0004650">
    <property type="term" value="F:polygalacturonase activity"/>
    <property type="evidence" value="ECO:0007669"/>
    <property type="project" value="InterPro"/>
</dbReference>
<dbReference type="RefSeq" id="WP_188950308.1">
    <property type="nucleotide sequence ID" value="NZ_BMIB01000001.1"/>
</dbReference>
<organism evidence="6 7">
    <name type="scientific">Filimonas zeae</name>
    <dbReference type="NCBI Taxonomy" id="1737353"/>
    <lineage>
        <taxon>Bacteria</taxon>
        <taxon>Pseudomonadati</taxon>
        <taxon>Bacteroidota</taxon>
        <taxon>Chitinophagia</taxon>
        <taxon>Chitinophagales</taxon>
        <taxon>Chitinophagaceae</taxon>
        <taxon>Filimonas</taxon>
    </lineage>
</organism>
<dbReference type="InterPro" id="IPR011050">
    <property type="entry name" value="Pectin_lyase_fold/virulence"/>
</dbReference>
<comment type="similarity">
    <text evidence="1 4">Belongs to the glycosyl hydrolase 28 family.</text>
</comment>
<feature type="signal peptide" evidence="5">
    <location>
        <begin position="1"/>
        <end position="19"/>
    </location>
</feature>
<dbReference type="EMBL" id="BMIB01000001">
    <property type="protein sequence ID" value="GGH58638.1"/>
    <property type="molecule type" value="Genomic_DNA"/>
</dbReference>
<evidence type="ECO:0000256" key="4">
    <source>
        <dbReference type="RuleBase" id="RU361169"/>
    </source>
</evidence>
<sequence>MKKTTGLLLLMACIQGLNAQQKVYNITAFGAVPDSTTHNTRFIQQAIDKAAAAGGGQVLVPAGKFVTGVLHIKTGVNLHLAENAVLLATTQRMDYGPAKASALIVAENQQNISLTGKGAIDGQGEQLLEDIFRVLKQGILKDAEWQQYNDWGQMRPAENNRPKLIMFSNCNNVTVKGITIKNGLCWIQDYRSCTNMLFDSIKVVSNTFLNNDGIDLVDCKNVKLTNSFFDVADDGICLKSHDPKSYCENIYIANCTVRSSASAFKMGTASFGGFKKITVDSLYVYDTFRSAIAVETVDGGVVEDINIRNITARNTGNAIFIRLGKRRAERQPGTLKGVYISNVKVQIPAGKPDAGYNMEGPRELYEHNVFPSSITGIPGHPVADITLENIDVEYALKSTNHIGNVNVDSLQNIPENIAAYPEFSMFRELPAWGFYVRHANNITIKNVRFSYTGKEFRTNSIFDDVNRLTLQNFQVTKAAAQPVIILNNVKTPVLSKVLTPTEDQSAILIK</sequence>
<reference evidence="6" key="2">
    <citation type="submission" date="2020-09" db="EMBL/GenBank/DDBJ databases">
        <authorList>
            <person name="Sun Q."/>
            <person name="Zhou Y."/>
        </authorList>
    </citation>
    <scope>NUCLEOTIDE SEQUENCE</scope>
    <source>
        <strain evidence="6">CGMCC 1.15290</strain>
    </source>
</reference>
<evidence type="ECO:0000256" key="3">
    <source>
        <dbReference type="ARBA" id="ARBA00023295"/>
    </source>
</evidence>
<evidence type="ECO:0000256" key="2">
    <source>
        <dbReference type="ARBA" id="ARBA00022801"/>
    </source>
</evidence>
<keyword evidence="7" id="KW-1185">Reference proteome</keyword>
<comment type="caution">
    <text evidence="6">The sequence shown here is derived from an EMBL/GenBank/DDBJ whole genome shotgun (WGS) entry which is preliminary data.</text>
</comment>
<dbReference type="SUPFAM" id="SSF51126">
    <property type="entry name" value="Pectin lyase-like"/>
    <property type="match status" value="1"/>
</dbReference>
<dbReference type="InterPro" id="IPR000743">
    <property type="entry name" value="Glyco_hydro_28"/>
</dbReference>
<dbReference type="Gene3D" id="2.160.20.10">
    <property type="entry name" value="Single-stranded right-handed beta-helix, Pectin lyase-like"/>
    <property type="match status" value="1"/>
</dbReference>
<dbReference type="PANTHER" id="PTHR31339">
    <property type="entry name" value="PECTIN LYASE-RELATED"/>
    <property type="match status" value="1"/>
</dbReference>
<keyword evidence="5" id="KW-0732">Signal</keyword>
<keyword evidence="2 4" id="KW-0378">Hydrolase</keyword>
<dbReference type="SMART" id="SM00710">
    <property type="entry name" value="PbH1"/>
    <property type="match status" value="7"/>
</dbReference>
<evidence type="ECO:0000256" key="5">
    <source>
        <dbReference type="SAM" id="SignalP"/>
    </source>
</evidence>
<keyword evidence="3 4" id="KW-0326">Glycosidase</keyword>
<name>A0A917IQ92_9BACT</name>
<evidence type="ECO:0000256" key="1">
    <source>
        <dbReference type="ARBA" id="ARBA00008834"/>
    </source>
</evidence>
<evidence type="ECO:0000313" key="6">
    <source>
        <dbReference type="EMBL" id="GGH58638.1"/>
    </source>
</evidence>
<dbReference type="Proteomes" id="UP000627292">
    <property type="component" value="Unassembled WGS sequence"/>
</dbReference>
<dbReference type="Pfam" id="PF00295">
    <property type="entry name" value="Glyco_hydro_28"/>
    <property type="match status" value="1"/>
</dbReference>
<reference evidence="6" key="1">
    <citation type="journal article" date="2014" name="Int. J. Syst. Evol. Microbiol.">
        <title>Complete genome sequence of Corynebacterium casei LMG S-19264T (=DSM 44701T), isolated from a smear-ripened cheese.</title>
        <authorList>
            <consortium name="US DOE Joint Genome Institute (JGI-PGF)"/>
            <person name="Walter F."/>
            <person name="Albersmeier A."/>
            <person name="Kalinowski J."/>
            <person name="Ruckert C."/>
        </authorList>
    </citation>
    <scope>NUCLEOTIDE SEQUENCE</scope>
    <source>
        <strain evidence="6">CGMCC 1.15290</strain>
    </source>
</reference>
<accession>A0A917IQ92</accession>
<dbReference type="AlphaFoldDB" id="A0A917IQ92"/>
<gene>
    <name evidence="6" type="ORF">GCM10011379_04540</name>
</gene>
<dbReference type="GO" id="GO:0005975">
    <property type="term" value="P:carbohydrate metabolic process"/>
    <property type="evidence" value="ECO:0007669"/>
    <property type="project" value="InterPro"/>
</dbReference>
<dbReference type="InterPro" id="IPR012334">
    <property type="entry name" value="Pectin_lyas_fold"/>
</dbReference>
<feature type="chain" id="PRO_5037609385" evidence="5">
    <location>
        <begin position="20"/>
        <end position="510"/>
    </location>
</feature>
<dbReference type="InterPro" id="IPR051801">
    <property type="entry name" value="GH28_Enzymes"/>
</dbReference>
<protein>
    <submittedName>
        <fullName evidence="6">Exo-poly-alpha-D-galacturonosidase</fullName>
    </submittedName>
</protein>
<dbReference type="InterPro" id="IPR006626">
    <property type="entry name" value="PbH1"/>
</dbReference>
<dbReference type="PANTHER" id="PTHR31339:SF9">
    <property type="entry name" value="PLASMIN AND FIBRONECTIN-BINDING PROTEIN A"/>
    <property type="match status" value="1"/>
</dbReference>
<proteinExistence type="inferred from homology"/>